<keyword evidence="10" id="KW-1185">Reference proteome</keyword>
<evidence type="ECO:0000259" key="8">
    <source>
        <dbReference type="Pfam" id="PF08439"/>
    </source>
</evidence>
<evidence type="ECO:0000256" key="3">
    <source>
        <dbReference type="ARBA" id="ARBA00022801"/>
    </source>
</evidence>
<evidence type="ECO:0000256" key="4">
    <source>
        <dbReference type="ARBA" id="ARBA00022833"/>
    </source>
</evidence>
<dbReference type="PANTHER" id="PTHR34217">
    <property type="entry name" value="METAL-DEPENDENT CARBOXYPEPTIDASE"/>
    <property type="match status" value="1"/>
</dbReference>
<dbReference type="InterPro" id="IPR013647">
    <property type="entry name" value="OligopepF_N_dom"/>
</dbReference>
<proteinExistence type="inferred from homology"/>
<evidence type="ECO:0000256" key="1">
    <source>
        <dbReference type="ARBA" id="ARBA00022670"/>
    </source>
</evidence>
<evidence type="ECO:0000256" key="5">
    <source>
        <dbReference type="ARBA" id="ARBA00023049"/>
    </source>
</evidence>
<evidence type="ECO:0000256" key="2">
    <source>
        <dbReference type="ARBA" id="ARBA00022723"/>
    </source>
</evidence>
<dbReference type="Pfam" id="PF08439">
    <property type="entry name" value="Peptidase_M3_N"/>
    <property type="match status" value="1"/>
</dbReference>
<evidence type="ECO:0000313" key="9">
    <source>
        <dbReference type="EMBL" id="MFC7152427.1"/>
    </source>
</evidence>
<evidence type="ECO:0000256" key="6">
    <source>
        <dbReference type="RuleBase" id="RU003435"/>
    </source>
</evidence>
<name>A0ABW2FLT8_9BACL</name>
<keyword evidence="2 6" id="KW-0479">Metal-binding</keyword>
<feature type="domain" description="Peptidase M3A/M3B catalytic" evidence="7">
    <location>
        <begin position="333"/>
        <end position="530"/>
    </location>
</feature>
<dbReference type="EMBL" id="JBHTAI010000023">
    <property type="protein sequence ID" value="MFC7152427.1"/>
    <property type="molecule type" value="Genomic_DNA"/>
</dbReference>
<dbReference type="InterPro" id="IPR042088">
    <property type="entry name" value="OligoPept_F_C"/>
</dbReference>
<dbReference type="PANTHER" id="PTHR34217:SF1">
    <property type="entry name" value="CARBOXYPEPTIDASE 1"/>
    <property type="match status" value="1"/>
</dbReference>
<comment type="similarity">
    <text evidence="6">Belongs to the peptidase M3 family.</text>
</comment>
<reference evidence="10" key="1">
    <citation type="journal article" date="2019" name="Int. J. Syst. Evol. Microbiol.">
        <title>The Global Catalogue of Microorganisms (GCM) 10K type strain sequencing project: providing services to taxonomists for standard genome sequencing and annotation.</title>
        <authorList>
            <consortium name="The Broad Institute Genomics Platform"/>
            <consortium name="The Broad Institute Genome Sequencing Center for Infectious Disease"/>
            <person name="Wu L."/>
            <person name="Ma J."/>
        </authorList>
    </citation>
    <scope>NUCLEOTIDE SEQUENCE [LARGE SCALE GENOMIC DNA]</scope>
    <source>
        <strain evidence="10">KCTC 12907</strain>
    </source>
</reference>
<dbReference type="InterPro" id="IPR034006">
    <property type="entry name" value="M3B_PepF_2"/>
</dbReference>
<gene>
    <name evidence="9" type="ORF">ACFQMJ_28160</name>
</gene>
<dbReference type="Pfam" id="PF01432">
    <property type="entry name" value="Peptidase_M3"/>
    <property type="match status" value="1"/>
</dbReference>
<evidence type="ECO:0000259" key="7">
    <source>
        <dbReference type="Pfam" id="PF01432"/>
    </source>
</evidence>
<keyword evidence="1 6" id="KW-0645">Protease</keyword>
<dbReference type="SUPFAM" id="SSF55486">
    <property type="entry name" value="Metalloproteases ('zincins'), catalytic domain"/>
    <property type="match status" value="1"/>
</dbReference>
<dbReference type="Gene3D" id="1.20.140.70">
    <property type="entry name" value="Oligopeptidase f, N-terminal domain"/>
    <property type="match status" value="1"/>
</dbReference>
<dbReference type="CDD" id="cd09607">
    <property type="entry name" value="M3B_PepF"/>
    <property type="match status" value="1"/>
</dbReference>
<feature type="domain" description="Oligopeptidase F N-terminal" evidence="8">
    <location>
        <begin position="111"/>
        <end position="177"/>
    </location>
</feature>
<keyword evidence="5 6" id="KW-0482">Metalloprotease</keyword>
<dbReference type="Gene3D" id="1.10.1370.20">
    <property type="entry name" value="Oligoendopeptidase f, C-terminal domain"/>
    <property type="match status" value="1"/>
</dbReference>
<dbReference type="Proteomes" id="UP001596378">
    <property type="component" value="Unassembled WGS sequence"/>
</dbReference>
<accession>A0ABW2FLT8</accession>
<dbReference type="InterPro" id="IPR001567">
    <property type="entry name" value="Pept_M3A_M3B_dom"/>
</dbReference>
<dbReference type="InterPro" id="IPR001333">
    <property type="entry name" value="Peptidase_M32_Taq"/>
</dbReference>
<comment type="cofactor">
    <cofactor evidence="6">
        <name>Zn(2+)</name>
        <dbReference type="ChEBI" id="CHEBI:29105"/>
    </cofactor>
    <text evidence="6">Binds 1 zinc ion.</text>
</comment>
<dbReference type="InterPro" id="IPR011977">
    <property type="entry name" value="Pept_M3B_clade3"/>
</dbReference>
<protein>
    <submittedName>
        <fullName evidence="9">M3 family oligoendopeptidase</fullName>
        <ecNumber evidence="9">3.4.-.-</ecNumber>
    </submittedName>
</protein>
<comment type="caution">
    <text evidence="9">The sequence shown here is derived from an EMBL/GenBank/DDBJ whole genome shotgun (WGS) entry which is preliminary data.</text>
</comment>
<organism evidence="9 10">
    <name type="scientific">Cohnella cellulosilytica</name>
    <dbReference type="NCBI Taxonomy" id="986710"/>
    <lineage>
        <taxon>Bacteria</taxon>
        <taxon>Bacillati</taxon>
        <taxon>Bacillota</taxon>
        <taxon>Bacilli</taxon>
        <taxon>Bacillales</taxon>
        <taxon>Paenibacillaceae</taxon>
        <taxon>Cohnella</taxon>
    </lineage>
</organism>
<keyword evidence="3 6" id="KW-0378">Hydrolase</keyword>
<sequence>MTIPIWNLETLFPGGSSSRDFAAFAEQAEAGCAALLQELRDGGESVPDERRLAEWTGKLQETLARLREADSFVSCLTAQSLSDRRAVGWTERIQTLAARYKQASDLFDAKLAQVPDASWRQWTAARPELAAVRFPLDEKRDFAKEKLPPALEAVAGELAVDGYHGWGEHYNTIVGRIAIPWEEDGKTAALSAGQAANKLDDPDPAVRDAMAGKWEEAWSAQADLGADALNRIAGFRLKLYGLRGWNDPLKEPLAINRMSRRTLEAMWTAVERSVEPLKRYLGLKARLLGKDKPSWHDVDAPIASAQSHIPYDEAASLIADAFSQFSPRLAELAKTAFADRWIEAEDRPGKRPGGFCTSFPLGRQSRIFMTYSGTPGNVSTLAHELGHAYHARLVQELPPLAQEYAMNVAETASTFAEAIVSDALLRRAGSDEEKLALLDERLQRAVAFCMNIRARFLFETRFYARRAAGMLEAGELSELMVEAQKEAYGDALGSWHPHFWASKLHFYLTDVPFYNFPYTFGYLFSTGLAAVAEREGAAFAERYDDLLRDTAVMTVEELASRHLGVRLDEPGFWNDAVARAIADVDAFAALCRA</sequence>
<evidence type="ECO:0000313" key="10">
    <source>
        <dbReference type="Proteomes" id="UP001596378"/>
    </source>
</evidence>
<dbReference type="RefSeq" id="WP_378044040.1">
    <property type="nucleotide sequence ID" value="NZ_JBHMDN010000001.1"/>
</dbReference>
<dbReference type="EC" id="3.4.-.-" evidence="9"/>
<keyword evidence="4 6" id="KW-0862">Zinc</keyword>
<dbReference type="GO" id="GO:0016787">
    <property type="term" value="F:hydrolase activity"/>
    <property type="evidence" value="ECO:0007669"/>
    <property type="project" value="UniProtKB-KW"/>
</dbReference>
<dbReference type="NCBIfam" id="TIGR02290">
    <property type="entry name" value="M3_fam_3"/>
    <property type="match status" value="1"/>
</dbReference>